<dbReference type="eggNOG" id="KOG3089">
    <property type="taxonomic scope" value="Eukaryota"/>
</dbReference>
<evidence type="ECO:0000256" key="1">
    <source>
        <dbReference type="SAM" id="MobiDB-lite"/>
    </source>
</evidence>
<reference evidence="2" key="1">
    <citation type="submission" date="2015-04" db="UniProtKB">
        <authorList>
            <consortium name="EnsemblPlants"/>
        </authorList>
    </citation>
    <scope>IDENTIFICATION</scope>
</reference>
<dbReference type="HOGENOM" id="CLU_074473_0_0_1"/>
<feature type="compositionally biased region" description="Basic residues" evidence="1">
    <location>
        <begin position="40"/>
        <end position="52"/>
    </location>
</feature>
<dbReference type="PANTHER" id="PTHR24030:SF0">
    <property type="entry name" value="PROTEIN CMSS1"/>
    <property type="match status" value="1"/>
</dbReference>
<feature type="region of interest" description="Disordered" evidence="1">
    <location>
        <begin position="1"/>
        <end position="74"/>
    </location>
</feature>
<dbReference type="InterPro" id="IPR027417">
    <property type="entry name" value="P-loop_NTPase"/>
</dbReference>
<dbReference type="AlphaFoldDB" id="A0A0E0DCR5"/>
<feature type="compositionally biased region" description="Polar residues" evidence="1">
    <location>
        <begin position="26"/>
        <end position="35"/>
    </location>
</feature>
<sequence>MSPAEPRPPTAAARKRKKPNKPTKTLAKNPTNPVSTTATKAKKKKLKQKKPPPSKADQSAVAAAAAASEDEPLGSTAAAAGGVLLSAEMPPARQLEFLLRSFERAAKMRLSPLELDAYSEGCMVPLAEGASQDVEGFGDHVKGAFGSSWKEELCEGEQLEGGAVDAGSPALLVICSAALRSLELLRGLKMFTKECRPVKLFAKHMKVEEQVALLKTRVNIACGTPSRIKKLIDMEALSLSRVKLVVLDMQRDAKSFTLFTLPQVSNEFWDLYKGYLDQKVRGGDTRLCFYGAVSEKDVKKVLPSP</sequence>
<keyword evidence="3" id="KW-1185">Reference proteome</keyword>
<name>A0A0E0DCR5_9ORYZ</name>
<organism evidence="2">
    <name type="scientific">Oryza meridionalis</name>
    <dbReference type="NCBI Taxonomy" id="40149"/>
    <lineage>
        <taxon>Eukaryota</taxon>
        <taxon>Viridiplantae</taxon>
        <taxon>Streptophyta</taxon>
        <taxon>Embryophyta</taxon>
        <taxon>Tracheophyta</taxon>
        <taxon>Spermatophyta</taxon>
        <taxon>Magnoliopsida</taxon>
        <taxon>Liliopsida</taxon>
        <taxon>Poales</taxon>
        <taxon>Poaceae</taxon>
        <taxon>BOP clade</taxon>
        <taxon>Oryzoideae</taxon>
        <taxon>Oryzeae</taxon>
        <taxon>Oryzinae</taxon>
        <taxon>Oryza</taxon>
    </lineage>
</organism>
<protein>
    <submittedName>
        <fullName evidence="2">Uncharacterized protein</fullName>
    </submittedName>
</protein>
<dbReference type="InterPro" id="IPR032704">
    <property type="entry name" value="Cms1"/>
</dbReference>
<dbReference type="GO" id="GO:0030686">
    <property type="term" value="C:90S preribosome"/>
    <property type="evidence" value="ECO:0007669"/>
    <property type="project" value="TreeGrafter"/>
</dbReference>
<dbReference type="STRING" id="40149.A0A0E0DCR5"/>
<proteinExistence type="predicted"/>
<evidence type="ECO:0000313" key="3">
    <source>
        <dbReference type="Proteomes" id="UP000008021"/>
    </source>
</evidence>
<dbReference type="PANTHER" id="PTHR24030">
    <property type="entry name" value="PROTEIN CMSS1"/>
    <property type="match status" value="1"/>
</dbReference>
<dbReference type="EnsemblPlants" id="OMERI04G07680.1">
    <property type="protein sequence ID" value="OMERI04G07680.1"/>
    <property type="gene ID" value="OMERI04G07680"/>
</dbReference>
<dbReference type="Gramene" id="OMERI04G07680.1">
    <property type="protein sequence ID" value="OMERI04G07680.1"/>
    <property type="gene ID" value="OMERI04G07680"/>
</dbReference>
<dbReference type="SUPFAM" id="SSF52540">
    <property type="entry name" value="P-loop containing nucleoside triphosphate hydrolases"/>
    <property type="match status" value="1"/>
</dbReference>
<dbReference type="Gene3D" id="3.40.50.300">
    <property type="entry name" value="P-loop containing nucleotide triphosphate hydrolases"/>
    <property type="match status" value="1"/>
</dbReference>
<evidence type="ECO:0000313" key="2">
    <source>
        <dbReference type="EnsemblPlants" id="OMERI04G07680.1"/>
    </source>
</evidence>
<accession>A0A0E0DCR5</accession>
<dbReference type="Pfam" id="PF14617">
    <property type="entry name" value="CMS1"/>
    <property type="match status" value="1"/>
</dbReference>
<dbReference type="Proteomes" id="UP000008021">
    <property type="component" value="Chromosome 4"/>
</dbReference>
<reference evidence="2" key="2">
    <citation type="submission" date="2018-05" db="EMBL/GenBank/DDBJ databases">
        <title>OmerRS3 (Oryza meridionalis Reference Sequence Version 3).</title>
        <authorList>
            <person name="Zhang J."/>
            <person name="Kudrna D."/>
            <person name="Lee S."/>
            <person name="Talag J."/>
            <person name="Welchert J."/>
            <person name="Wing R.A."/>
        </authorList>
    </citation>
    <scope>NUCLEOTIDE SEQUENCE [LARGE SCALE GENOMIC DNA]</scope>
    <source>
        <strain evidence="2">cv. OR44</strain>
    </source>
</reference>
<dbReference type="GO" id="GO:0005634">
    <property type="term" value="C:nucleus"/>
    <property type="evidence" value="ECO:0007669"/>
    <property type="project" value="TreeGrafter"/>
</dbReference>